<evidence type="ECO:0000313" key="3">
    <source>
        <dbReference type="EMBL" id="VVA14589.1"/>
    </source>
</evidence>
<reference evidence="4" key="1">
    <citation type="journal article" date="2020" name="Plant J.">
        <title>Transposons played a major role in the diversification between the closely related almond and peach genomes: results from the almond genome sequence.</title>
        <authorList>
            <person name="Alioto T."/>
            <person name="Alexiou K.G."/>
            <person name="Bardil A."/>
            <person name="Barteri F."/>
            <person name="Castanera R."/>
            <person name="Cruz F."/>
            <person name="Dhingra A."/>
            <person name="Duval H."/>
            <person name="Fernandez I Marti A."/>
            <person name="Frias L."/>
            <person name="Galan B."/>
            <person name="Garcia J.L."/>
            <person name="Howad W."/>
            <person name="Gomez-Garrido J."/>
            <person name="Gut M."/>
            <person name="Julca I."/>
            <person name="Morata J."/>
            <person name="Puigdomenech P."/>
            <person name="Ribeca P."/>
            <person name="Rubio Cabetas M.J."/>
            <person name="Vlasova A."/>
            <person name="Wirthensohn M."/>
            <person name="Garcia-Mas J."/>
            <person name="Gabaldon T."/>
            <person name="Casacuberta J.M."/>
            <person name="Arus P."/>
        </authorList>
    </citation>
    <scope>NUCLEOTIDE SEQUENCE [LARGE SCALE GENOMIC DNA]</scope>
    <source>
        <strain evidence="4">cv. Texas</strain>
    </source>
</reference>
<sequence>MSKQPLLLLIAGKPRLSVASRGFSPLCLCCTAFLHPLPLHAAVITTHSRTLPSKASNHSGSSRNMEVAEVEGDHVPSVIPELPSEIIWFLILPRLPAKSLMRFKCVCKSWSSLISGNPTFLGVHRNLRCNNSRYTHLLLNVFDRDTGHDHLLSVQINQDGDGDGDGDGSTSPATHLLTLSPDYHLYDYQCTNGLFCIFYFAKPVATKTHHEHDPEDHVHIFNPSTGESIILPHTSLSKYTLQIKGHFGFSPFTNEYKLLQVHLCHDWTSNLFSLKLEILTLGSDSWRCIGVDLDHLPFNPLSSHLYGESVCLHGALHWIYQDGEDRSRIVVFDLGEERFKVITTPEDDGSDPCWTIAEVGGRLALMDNKDAMPQKLMLELWILKDYQNQVWAKETINFPSHWRESTYHHLNSLRTIHTGELFIQSSPEVQASHHFYDMKSNSFYKSSIVLPDLIWRNDGDARLGLITSYRETLAPLRL</sequence>
<dbReference type="OMA" id="HWRESTY"/>
<gene>
    <name evidence="3" type="ORF">ALMOND_2B032519</name>
</gene>
<dbReference type="AlphaFoldDB" id="A0A5E4EI05"/>
<dbReference type="InterPro" id="IPR017451">
    <property type="entry name" value="F-box-assoc_interact_dom"/>
</dbReference>
<dbReference type="SUPFAM" id="SSF81383">
    <property type="entry name" value="F-box domain"/>
    <property type="match status" value="1"/>
</dbReference>
<dbReference type="Proteomes" id="UP000327085">
    <property type="component" value="Chromosome 1"/>
</dbReference>
<dbReference type="Pfam" id="PF08268">
    <property type="entry name" value="FBA_3"/>
    <property type="match status" value="1"/>
</dbReference>
<dbReference type="Pfam" id="PF00646">
    <property type="entry name" value="F-box"/>
    <property type="match status" value="1"/>
</dbReference>
<dbReference type="Gramene" id="VVA14589">
    <property type="protein sequence ID" value="VVA14589"/>
    <property type="gene ID" value="Prudul26B032519"/>
</dbReference>
<dbReference type="FunCoup" id="A0A5E4EI05">
    <property type="interactions" value="69"/>
</dbReference>
<dbReference type="CDD" id="cd22157">
    <property type="entry name" value="F-box_AtFBW1-like"/>
    <property type="match status" value="1"/>
</dbReference>
<evidence type="ECO:0000259" key="1">
    <source>
        <dbReference type="Pfam" id="PF00646"/>
    </source>
</evidence>
<dbReference type="InParanoid" id="A0A5E4EI05"/>
<dbReference type="EMBL" id="CABIKO010000011">
    <property type="protein sequence ID" value="VVA14589.1"/>
    <property type="molecule type" value="Genomic_DNA"/>
</dbReference>
<proteinExistence type="predicted"/>
<accession>A0A5E4EI05</accession>
<dbReference type="InterPro" id="IPR036047">
    <property type="entry name" value="F-box-like_dom_sf"/>
</dbReference>
<dbReference type="NCBIfam" id="TIGR01640">
    <property type="entry name" value="F_box_assoc_1"/>
    <property type="match status" value="1"/>
</dbReference>
<name>A0A5E4EI05_PRUDU</name>
<feature type="domain" description="F-box" evidence="1">
    <location>
        <begin position="80"/>
        <end position="117"/>
    </location>
</feature>
<evidence type="ECO:0000313" key="4">
    <source>
        <dbReference type="Proteomes" id="UP000327085"/>
    </source>
</evidence>
<protein>
    <submittedName>
        <fullName evidence="3">PREDICTED: F-box</fullName>
    </submittedName>
</protein>
<feature type="domain" description="F-box associated beta-propeller type 3" evidence="2">
    <location>
        <begin position="173"/>
        <end position="446"/>
    </location>
</feature>
<dbReference type="InterPro" id="IPR001810">
    <property type="entry name" value="F-box_dom"/>
</dbReference>
<organism evidence="3 4">
    <name type="scientific">Prunus dulcis</name>
    <name type="common">Almond</name>
    <name type="synonym">Amygdalus dulcis</name>
    <dbReference type="NCBI Taxonomy" id="3755"/>
    <lineage>
        <taxon>Eukaryota</taxon>
        <taxon>Viridiplantae</taxon>
        <taxon>Streptophyta</taxon>
        <taxon>Embryophyta</taxon>
        <taxon>Tracheophyta</taxon>
        <taxon>Spermatophyta</taxon>
        <taxon>Magnoliopsida</taxon>
        <taxon>eudicotyledons</taxon>
        <taxon>Gunneridae</taxon>
        <taxon>Pentapetalae</taxon>
        <taxon>rosids</taxon>
        <taxon>fabids</taxon>
        <taxon>Rosales</taxon>
        <taxon>Rosaceae</taxon>
        <taxon>Amygdaloideae</taxon>
        <taxon>Amygdaleae</taxon>
        <taxon>Prunus</taxon>
    </lineage>
</organism>
<evidence type="ECO:0000259" key="2">
    <source>
        <dbReference type="Pfam" id="PF08268"/>
    </source>
</evidence>
<dbReference type="PANTHER" id="PTHR31111">
    <property type="entry name" value="BNAA05G37150D PROTEIN-RELATED"/>
    <property type="match status" value="1"/>
</dbReference>
<dbReference type="PANTHER" id="PTHR31111:SF138">
    <property type="entry name" value="F-BOX ASSOCIATED DOMAIN-CONTAINING PROTEIN"/>
    <property type="match status" value="1"/>
</dbReference>
<dbReference type="Gene3D" id="1.20.1280.50">
    <property type="match status" value="1"/>
</dbReference>
<dbReference type="InterPro" id="IPR013187">
    <property type="entry name" value="F-box-assoc_dom_typ3"/>
</dbReference>